<feature type="region of interest" description="Disordered" evidence="1">
    <location>
        <begin position="67"/>
        <end position="97"/>
    </location>
</feature>
<dbReference type="EMBL" id="CM027689">
    <property type="protein sequence ID" value="KAG0513679.1"/>
    <property type="molecule type" value="Genomic_DNA"/>
</dbReference>
<proteinExistence type="predicted"/>
<organism evidence="2 3">
    <name type="scientific">Sorghum bicolor</name>
    <name type="common">Sorghum</name>
    <name type="synonym">Sorghum vulgare</name>
    <dbReference type="NCBI Taxonomy" id="4558"/>
    <lineage>
        <taxon>Eukaryota</taxon>
        <taxon>Viridiplantae</taxon>
        <taxon>Streptophyta</taxon>
        <taxon>Embryophyta</taxon>
        <taxon>Tracheophyta</taxon>
        <taxon>Spermatophyta</taxon>
        <taxon>Magnoliopsida</taxon>
        <taxon>Liliopsida</taxon>
        <taxon>Poales</taxon>
        <taxon>Poaceae</taxon>
        <taxon>PACMAD clade</taxon>
        <taxon>Panicoideae</taxon>
        <taxon>Andropogonodae</taxon>
        <taxon>Andropogoneae</taxon>
        <taxon>Sorghinae</taxon>
        <taxon>Sorghum</taxon>
    </lineage>
</organism>
<evidence type="ECO:0000313" key="3">
    <source>
        <dbReference type="Proteomes" id="UP000807115"/>
    </source>
</evidence>
<evidence type="ECO:0000313" key="2">
    <source>
        <dbReference type="EMBL" id="KAG0513679.1"/>
    </source>
</evidence>
<reference evidence="2" key="2">
    <citation type="submission" date="2020-10" db="EMBL/GenBank/DDBJ databases">
        <authorList>
            <person name="Cooper E.A."/>
            <person name="Brenton Z.W."/>
            <person name="Flinn B.S."/>
            <person name="Jenkins J."/>
            <person name="Shu S."/>
            <person name="Flowers D."/>
            <person name="Luo F."/>
            <person name="Wang Y."/>
            <person name="Xia P."/>
            <person name="Barry K."/>
            <person name="Daum C."/>
            <person name="Lipzen A."/>
            <person name="Yoshinaga Y."/>
            <person name="Schmutz J."/>
            <person name="Saski C."/>
            <person name="Vermerris W."/>
            <person name="Kresovich S."/>
        </authorList>
    </citation>
    <scope>NUCLEOTIDE SEQUENCE</scope>
</reference>
<feature type="compositionally biased region" description="Pro residues" evidence="1">
    <location>
        <begin position="86"/>
        <end position="97"/>
    </location>
</feature>
<name>A0A921Q118_SORBI</name>
<evidence type="ECO:0000256" key="1">
    <source>
        <dbReference type="SAM" id="MobiDB-lite"/>
    </source>
</evidence>
<sequence length="97" mass="10368">MHSATQRSPLPRSHLISLSHPAGHPPAIPFLQLLVPATPSSPLRRPRPACLSGLPLSIQSHLSFFLHPKTQLPAPSPATTARRTPPSTPPPPPPPEQ</sequence>
<accession>A0A921Q118</accession>
<comment type="caution">
    <text evidence="2">The sequence shown here is derived from an EMBL/GenBank/DDBJ whole genome shotgun (WGS) entry which is preliminary data.</text>
</comment>
<dbReference type="AlphaFoldDB" id="A0A921Q118"/>
<protein>
    <submittedName>
        <fullName evidence="2">Uncharacterized protein</fullName>
    </submittedName>
</protein>
<reference evidence="2" key="1">
    <citation type="journal article" date="2019" name="BMC Genomics">
        <title>A new reference genome for Sorghum bicolor reveals high levels of sequence similarity between sweet and grain genotypes: implications for the genetics of sugar metabolism.</title>
        <authorList>
            <person name="Cooper E.A."/>
            <person name="Brenton Z.W."/>
            <person name="Flinn B.S."/>
            <person name="Jenkins J."/>
            <person name="Shu S."/>
            <person name="Flowers D."/>
            <person name="Luo F."/>
            <person name="Wang Y."/>
            <person name="Xia P."/>
            <person name="Barry K."/>
            <person name="Daum C."/>
            <person name="Lipzen A."/>
            <person name="Yoshinaga Y."/>
            <person name="Schmutz J."/>
            <person name="Saski C."/>
            <person name="Vermerris W."/>
            <person name="Kresovich S."/>
        </authorList>
    </citation>
    <scope>NUCLEOTIDE SEQUENCE</scope>
</reference>
<gene>
    <name evidence="2" type="ORF">BDA96_10G122900</name>
</gene>
<feature type="region of interest" description="Disordered" evidence="1">
    <location>
        <begin position="1"/>
        <end position="22"/>
    </location>
</feature>
<dbReference type="Proteomes" id="UP000807115">
    <property type="component" value="Chromosome 10"/>
</dbReference>